<dbReference type="EMBL" id="CP074132">
    <property type="protein sequence ID" value="QUX28950.1"/>
    <property type="molecule type" value="Genomic_DNA"/>
</dbReference>
<dbReference type="Proteomes" id="UP000678016">
    <property type="component" value="Chromosome"/>
</dbReference>
<accession>A0ABX8C3I9</accession>
<organism evidence="2 3">
    <name type="scientific">Nocardiopsis akebiae</name>
    <dbReference type="NCBI Taxonomy" id="2831968"/>
    <lineage>
        <taxon>Bacteria</taxon>
        <taxon>Bacillati</taxon>
        <taxon>Actinomycetota</taxon>
        <taxon>Actinomycetes</taxon>
        <taxon>Streptosporangiales</taxon>
        <taxon>Nocardiopsidaceae</taxon>
        <taxon>Nocardiopsis</taxon>
    </lineage>
</organism>
<dbReference type="InterPro" id="IPR007278">
    <property type="entry name" value="DUF397"/>
</dbReference>
<evidence type="ECO:0000313" key="2">
    <source>
        <dbReference type="EMBL" id="QUX28950.1"/>
    </source>
</evidence>
<name>A0ABX8C3I9_9ACTN</name>
<proteinExistence type="predicted"/>
<dbReference type="RefSeq" id="WP_174545932.1">
    <property type="nucleotide sequence ID" value="NZ_CP074132.1"/>
</dbReference>
<reference evidence="3" key="1">
    <citation type="submission" date="2021-05" db="EMBL/GenBank/DDBJ databases">
        <title>Direct Submission.</title>
        <authorList>
            <person name="Li K."/>
            <person name="Gao J."/>
        </authorList>
    </citation>
    <scope>NUCLEOTIDE SEQUENCE [LARGE SCALE GENOMIC DNA]</scope>
    <source>
        <strain evidence="3">HDS12</strain>
    </source>
</reference>
<keyword evidence="3" id="KW-1185">Reference proteome</keyword>
<sequence>MMIEGTWYKSTYSKAETNCLEARLNTPSWHKSSYSIAETNCVEVAEGATTAVRDTQNRELGHLSFAATEWTALVDSLKSLG</sequence>
<protein>
    <submittedName>
        <fullName evidence="2">DUF397 domain-containing protein</fullName>
    </submittedName>
</protein>
<feature type="domain" description="DUF397" evidence="1">
    <location>
        <begin position="28"/>
        <end position="78"/>
    </location>
</feature>
<gene>
    <name evidence="2" type="ORF">KGD83_27825</name>
</gene>
<evidence type="ECO:0000313" key="3">
    <source>
        <dbReference type="Proteomes" id="UP000678016"/>
    </source>
</evidence>
<dbReference type="Pfam" id="PF04149">
    <property type="entry name" value="DUF397"/>
    <property type="match status" value="1"/>
</dbReference>
<evidence type="ECO:0000259" key="1">
    <source>
        <dbReference type="Pfam" id="PF04149"/>
    </source>
</evidence>